<keyword evidence="3" id="KW-1185">Reference proteome</keyword>
<accession>A0A7W9BHF7</accession>
<dbReference type="Proteomes" id="UP000535415">
    <property type="component" value="Unassembled WGS sequence"/>
</dbReference>
<dbReference type="SUPFAM" id="SSF53335">
    <property type="entry name" value="S-adenosyl-L-methionine-dependent methyltransferases"/>
    <property type="match status" value="1"/>
</dbReference>
<dbReference type="Gene3D" id="3.40.50.150">
    <property type="entry name" value="Vaccinia Virus protein VP39"/>
    <property type="match status" value="1"/>
</dbReference>
<keyword evidence="2" id="KW-0808">Transferase</keyword>
<evidence type="ECO:0000313" key="3">
    <source>
        <dbReference type="Proteomes" id="UP000535415"/>
    </source>
</evidence>
<evidence type="ECO:0000313" key="2">
    <source>
        <dbReference type="EMBL" id="MBB5720612.1"/>
    </source>
</evidence>
<dbReference type="InterPro" id="IPR013216">
    <property type="entry name" value="Methyltransf_11"/>
</dbReference>
<proteinExistence type="predicted"/>
<name>A0A7W9BHF7_9RHOB</name>
<dbReference type="RefSeq" id="WP_183524237.1">
    <property type="nucleotide sequence ID" value="NZ_JACIJM010000001.1"/>
</dbReference>
<protein>
    <submittedName>
        <fullName evidence="2">MPBQ/MSBQ methyltransferase</fullName>
        <ecNumber evidence="2">2.1.1.295</ecNumber>
    </submittedName>
</protein>
<dbReference type="AlphaFoldDB" id="A0A7W9BHF7"/>
<comment type="caution">
    <text evidence="2">The sequence shown here is derived from an EMBL/GenBank/DDBJ whole genome shotgun (WGS) entry which is preliminary data.</text>
</comment>
<dbReference type="Pfam" id="PF08241">
    <property type="entry name" value="Methyltransf_11"/>
    <property type="match status" value="1"/>
</dbReference>
<reference evidence="2 3" key="1">
    <citation type="submission" date="2020-08" db="EMBL/GenBank/DDBJ databases">
        <title>Genomic Encyclopedia of Type Strains, Phase IV (KMG-IV): sequencing the most valuable type-strain genomes for metagenomic binning, comparative biology and taxonomic classification.</title>
        <authorList>
            <person name="Goeker M."/>
        </authorList>
    </citation>
    <scope>NUCLEOTIDE SEQUENCE [LARGE SCALE GENOMIC DNA]</scope>
    <source>
        <strain evidence="2 3">DSM 101064</strain>
    </source>
</reference>
<dbReference type="GO" id="GO:0032259">
    <property type="term" value="P:methylation"/>
    <property type="evidence" value="ECO:0007669"/>
    <property type="project" value="UniProtKB-KW"/>
</dbReference>
<dbReference type="EC" id="2.1.1.295" evidence="2"/>
<dbReference type="GO" id="GO:0102550">
    <property type="term" value="F:2-methyl-6-geranylgeranyl-1,4-benzoquinol methyltransferase activity"/>
    <property type="evidence" value="ECO:0007669"/>
    <property type="project" value="UniProtKB-EC"/>
</dbReference>
<sequence>MDSKKFDSRSVGLDIGLSFSRWLTGRENLHYGIWDGLDICAGNVGAAQEAYTAKLFDLLPEGPLRILDIGGGAGETGKKLIALGHSVEIVVPSAYLAERCRVNAPEAIVHEAMFEDAHLTGLFDLCLFSESYQYIPLDQGIPKCLGLLKPDGHILIADCFRSESFAPDKVQATVGGGHPIAKFHAFLESQPLDLISSEDITTSVAPSIDVEQGLFNVVGYGMGRVDAQLAVQRPKTRSLVHWVIRRVLSPRKRARLDQRLNQQTRTAAHFTANNIYLLLKLQKRAS</sequence>
<gene>
    <name evidence="2" type="ORF">FHS72_000216</name>
</gene>
<organism evidence="2 3">
    <name type="scientific">Yoonia ponticola</name>
    <dbReference type="NCBI Taxonomy" id="1524255"/>
    <lineage>
        <taxon>Bacteria</taxon>
        <taxon>Pseudomonadati</taxon>
        <taxon>Pseudomonadota</taxon>
        <taxon>Alphaproteobacteria</taxon>
        <taxon>Rhodobacterales</taxon>
        <taxon>Paracoccaceae</taxon>
        <taxon>Yoonia</taxon>
    </lineage>
</organism>
<dbReference type="EMBL" id="JACIJM010000001">
    <property type="protein sequence ID" value="MBB5720612.1"/>
    <property type="molecule type" value="Genomic_DNA"/>
</dbReference>
<evidence type="ECO:0000259" key="1">
    <source>
        <dbReference type="Pfam" id="PF08241"/>
    </source>
</evidence>
<dbReference type="GO" id="GO:0008757">
    <property type="term" value="F:S-adenosylmethionine-dependent methyltransferase activity"/>
    <property type="evidence" value="ECO:0007669"/>
    <property type="project" value="InterPro"/>
</dbReference>
<dbReference type="InterPro" id="IPR029063">
    <property type="entry name" value="SAM-dependent_MTases_sf"/>
</dbReference>
<keyword evidence="2" id="KW-0489">Methyltransferase</keyword>
<feature type="domain" description="Methyltransferase type 11" evidence="1">
    <location>
        <begin position="67"/>
        <end position="156"/>
    </location>
</feature>